<reference evidence="2" key="2">
    <citation type="submission" date="2021-09" db="EMBL/GenBank/DDBJ databases">
        <authorList>
            <person name="Jia N."/>
            <person name="Wang J."/>
            <person name="Shi W."/>
            <person name="Du L."/>
            <person name="Sun Y."/>
            <person name="Zhan W."/>
            <person name="Jiang J."/>
            <person name="Wang Q."/>
            <person name="Zhang B."/>
            <person name="Ji P."/>
            <person name="Sakyi L.B."/>
            <person name="Cui X."/>
            <person name="Yuan T."/>
            <person name="Jiang B."/>
            <person name="Yang W."/>
            <person name="Lam T.T.-Y."/>
            <person name="Chang Q."/>
            <person name="Ding S."/>
            <person name="Wang X."/>
            <person name="Zhu J."/>
            <person name="Ruan X."/>
            <person name="Zhao L."/>
            <person name="Wei J."/>
            <person name="Que T."/>
            <person name="Du C."/>
            <person name="Cheng J."/>
            <person name="Dai P."/>
            <person name="Han X."/>
            <person name="Huang E."/>
            <person name="Gao Y."/>
            <person name="Liu J."/>
            <person name="Shao H."/>
            <person name="Ye R."/>
            <person name="Li L."/>
            <person name="Wei W."/>
            <person name="Wang X."/>
            <person name="Wang C."/>
            <person name="Huo Q."/>
            <person name="Li W."/>
            <person name="Guo W."/>
            <person name="Chen H."/>
            <person name="Chen S."/>
            <person name="Zhou L."/>
            <person name="Zhou L."/>
            <person name="Ni X."/>
            <person name="Tian J."/>
            <person name="Zhou Y."/>
            <person name="Sheng Y."/>
            <person name="Liu T."/>
            <person name="Pan Y."/>
            <person name="Xia L."/>
            <person name="Li J."/>
            <person name="Zhao F."/>
            <person name="Cao W."/>
        </authorList>
    </citation>
    <scope>NUCLEOTIDE SEQUENCE</scope>
    <source>
        <strain evidence="2">Rmic-2018</strain>
        <tissue evidence="2">Larvae</tissue>
    </source>
</reference>
<feature type="region of interest" description="Disordered" evidence="1">
    <location>
        <begin position="1"/>
        <end position="104"/>
    </location>
</feature>
<feature type="compositionally biased region" description="Basic residues" evidence="1">
    <location>
        <begin position="147"/>
        <end position="160"/>
    </location>
</feature>
<keyword evidence="3" id="KW-1185">Reference proteome</keyword>
<dbReference type="AlphaFoldDB" id="A0A9J6EC72"/>
<gene>
    <name evidence="2" type="ORF">HPB51_022488</name>
</gene>
<feature type="compositionally biased region" description="Polar residues" evidence="1">
    <location>
        <begin position="1"/>
        <end position="17"/>
    </location>
</feature>
<organism evidence="2 3">
    <name type="scientific">Rhipicephalus microplus</name>
    <name type="common">Cattle tick</name>
    <name type="synonym">Boophilus microplus</name>
    <dbReference type="NCBI Taxonomy" id="6941"/>
    <lineage>
        <taxon>Eukaryota</taxon>
        <taxon>Metazoa</taxon>
        <taxon>Ecdysozoa</taxon>
        <taxon>Arthropoda</taxon>
        <taxon>Chelicerata</taxon>
        <taxon>Arachnida</taxon>
        <taxon>Acari</taxon>
        <taxon>Parasitiformes</taxon>
        <taxon>Ixodida</taxon>
        <taxon>Ixodoidea</taxon>
        <taxon>Ixodidae</taxon>
        <taxon>Rhipicephalinae</taxon>
        <taxon>Rhipicephalus</taxon>
        <taxon>Boophilus</taxon>
    </lineage>
</organism>
<evidence type="ECO:0000313" key="2">
    <source>
        <dbReference type="EMBL" id="KAH8031966.1"/>
    </source>
</evidence>
<dbReference type="EMBL" id="JABSTU010000005">
    <property type="protein sequence ID" value="KAH8031966.1"/>
    <property type="molecule type" value="Genomic_DNA"/>
</dbReference>
<feature type="compositionally biased region" description="Basic and acidic residues" evidence="1">
    <location>
        <begin position="73"/>
        <end position="82"/>
    </location>
</feature>
<proteinExistence type="predicted"/>
<name>A0A9J6EC72_RHIMP</name>
<feature type="region of interest" description="Disordered" evidence="1">
    <location>
        <begin position="134"/>
        <end position="205"/>
    </location>
</feature>
<accession>A0A9J6EC72</accession>
<sequence>MSTSAPTSATPQDSNPIATKGATADKHALPPLPKPSPEDEMDTSSSRKRPRFEDSSDVEANTRHKLVPGPTSLKERFCKQHYDWGGLGDPSTPPAGTTCPSAVPAVDVPEENAEEGMVEAPGHETMLHHPAAAFLKDATGARNTRNPQRKRKRNRRKRRAFPVLQSTVVSPPSSGNQYTPTKTTGPPPALHAAPRHVAPPTSETVDDEGLQTVYSKTAFRCTKNRTSAALPVDPWVVGTVLDQPAFTGGSYRNCPRLTIA</sequence>
<protein>
    <submittedName>
        <fullName evidence="2">Uncharacterized protein</fullName>
    </submittedName>
</protein>
<evidence type="ECO:0000256" key="1">
    <source>
        <dbReference type="SAM" id="MobiDB-lite"/>
    </source>
</evidence>
<dbReference type="Proteomes" id="UP000821866">
    <property type="component" value="Chromosome 3"/>
</dbReference>
<reference evidence="2" key="1">
    <citation type="journal article" date="2020" name="Cell">
        <title>Large-Scale Comparative Analyses of Tick Genomes Elucidate Their Genetic Diversity and Vector Capacities.</title>
        <authorList>
            <consortium name="Tick Genome and Microbiome Consortium (TIGMIC)"/>
            <person name="Jia N."/>
            <person name="Wang J."/>
            <person name="Shi W."/>
            <person name="Du L."/>
            <person name="Sun Y."/>
            <person name="Zhan W."/>
            <person name="Jiang J.F."/>
            <person name="Wang Q."/>
            <person name="Zhang B."/>
            <person name="Ji P."/>
            <person name="Bell-Sakyi L."/>
            <person name="Cui X.M."/>
            <person name="Yuan T.T."/>
            <person name="Jiang B.G."/>
            <person name="Yang W.F."/>
            <person name="Lam T.T."/>
            <person name="Chang Q.C."/>
            <person name="Ding S.J."/>
            <person name="Wang X.J."/>
            <person name="Zhu J.G."/>
            <person name="Ruan X.D."/>
            <person name="Zhao L."/>
            <person name="Wei J.T."/>
            <person name="Ye R.Z."/>
            <person name="Que T.C."/>
            <person name="Du C.H."/>
            <person name="Zhou Y.H."/>
            <person name="Cheng J.X."/>
            <person name="Dai P.F."/>
            <person name="Guo W.B."/>
            <person name="Han X.H."/>
            <person name="Huang E.J."/>
            <person name="Li L.F."/>
            <person name="Wei W."/>
            <person name="Gao Y.C."/>
            <person name="Liu J.Z."/>
            <person name="Shao H.Z."/>
            <person name="Wang X."/>
            <person name="Wang C.C."/>
            <person name="Yang T.C."/>
            <person name="Huo Q.B."/>
            <person name="Li W."/>
            <person name="Chen H.Y."/>
            <person name="Chen S.E."/>
            <person name="Zhou L.G."/>
            <person name="Ni X.B."/>
            <person name="Tian J.H."/>
            <person name="Sheng Y."/>
            <person name="Liu T."/>
            <person name="Pan Y.S."/>
            <person name="Xia L.Y."/>
            <person name="Li J."/>
            <person name="Zhao F."/>
            <person name="Cao W.C."/>
        </authorList>
    </citation>
    <scope>NUCLEOTIDE SEQUENCE</scope>
    <source>
        <strain evidence="2">Rmic-2018</strain>
    </source>
</reference>
<comment type="caution">
    <text evidence="2">The sequence shown here is derived from an EMBL/GenBank/DDBJ whole genome shotgun (WGS) entry which is preliminary data.</text>
</comment>
<evidence type="ECO:0000313" key="3">
    <source>
        <dbReference type="Proteomes" id="UP000821866"/>
    </source>
</evidence>
<feature type="compositionally biased region" description="Polar residues" evidence="1">
    <location>
        <begin position="164"/>
        <end position="184"/>
    </location>
</feature>